<evidence type="ECO:0000256" key="12">
    <source>
        <dbReference type="ARBA" id="ARBA00023180"/>
    </source>
</evidence>
<keyword evidence="6" id="KW-0812">Transmembrane</keyword>
<protein>
    <recommendedName>
        <fullName evidence="3">Beta-galactoside alpha-2,6-sialyltransferase 2</fullName>
        <ecNumber evidence="17">2.4.3.1</ecNumber>
    </recommendedName>
    <alternativeName>
        <fullName evidence="14">CMP-N-acetylneuraminate-beta-galactosamide-alpha-2,6-sialyltransferase 2</fullName>
    </alternativeName>
    <alternativeName>
        <fullName evidence="13">ST6Gal II</fullName>
    </alternativeName>
    <alternativeName>
        <fullName evidence="15">Sialyltransferase 2</fullName>
    </alternativeName>
</protein>
<dbReference type="PANTHER" id="PTHR46059">
    <property type="entry name" value="BETA-GALACTOSIDE ALPHA-2,6-SIALYLTRANSFERASE"/>
    <property type="match status" value="1"/>
</dbReference>
<dbReference type="OrthoDB" id="10264956at2759"/>
<gene>
    <name evidence="21" type="primary">st6gal2b</name>
</gene>
<dbReference type="InterPro" id="IPR001675">
    <property type="entry name" value="Glyco_trans_29"/>
</dbReference>
<feature type="compositionally biased region" description="Polar residues" evidence="19">
    <location>
        <begin position="41"/>
        <end position="71"/>
    </location>
</feature>
<keyword evidence="10" id="KW-0472">Membrane</keyword>
<evidence type="ECO:0000256" key="17">
    <source>
        <dbReference type="ARBA" id="ARBA00034329"/>
    </source>
</evidence>
<evidence type="ECO:0000256" key="11">
    <source>
        <dbReference type="ARBA" id="ARBA00023157"/>
    </source>
</evidence>
<evidence type="ECO:0000256" key="19">
    <source>
        <dbReference type="SAM" id="MobiDB-lite"/>
    </source>
</evidence>
<evidence type="ECO:0000256" key="3">
    <source>
        <dbReference type="ARBA" id="ARBA00020782"/>
    </source>
</evidence>
<evidence type="ECO:0000256" key="1">
    <source>
        <dbReference type="ARBA" id="ARBA00004447"/>
    </source>
</evidence>
<comment type="subcellular location">
    <subcellularLocation>
        <location evidence="1">Golgi apparatus</location>
        <location evidence="1">Golgi stack membrane</location>
        <topology evidence="1">Single-pass type II membrane protein</topology>
    </subcellularLocation>
</comment>
<evidence type="ECO:0000256" key="5">
    <source>
        <dbReference type="ARBA" id="ARBA00022679"/>
    </source>
</evidence>
<dbReference type="InterPro" id="IPR038578">
    <property type="entry name" value="GT29-like_sf"/>
</dbReference>
<dbReference type="GO" id="GO:0032580">
    <property type="term" value="C:Golgi cisterna membrane"/>
    <property type="evidence" value="ECO:0007669"/>
    <property type="project" value="UniProtKB-SubCell"/>
</dbReference>
<dbReference type="Pfam" id="PF00777">
    <property type="entry name" value="Glyco_transf_29"/>
    <property type="match status" value="1"/>
</dbReference>
<evidence type="ECO:0000313" key="21">
    <source>
        <dbReference type="RefSeq" id="XP_030637617.1"/>
    </source>
</evidence>
<evidence type="ECO:0000256" key="13">
    <source>
        <dbReference type="ARBA" id="ARBA00030410"/>
    </source>
</evidence>
<dbReference type="GeneID" id="115818391"/>
<dbReference type="CTD" id="797439"/>
<accession>A0A6J2VZZ0</accession>
<keyword evidence="12" id="KW-0325">Glycoprotein</keyword>
<organism evidence="20 21">
    <name type="scientific">Chanos chanos</name>
    <name type="common">Milkfish</name>
    <name type="synonym">Mugil chanos</name>
    <dbReference type="NCBI Taxonomy" id="29144"/>
    <lineage>
        <taxon>Eukaryota</taxon>
        <taxon>Metazoa</taxon>
        <taxon>Chordata</taxon>
        <taxon>Craniata</taxon>
        <taxon>Vertebrata</taxon>
        <taxon>Euteleostomi</taxon>
        <taxon>Actinopterygii</taxon>
        <taxon>Neopterygii</taxon>
        <taxon>Teleostei</taxon>
        <taxon>Ostariophysi</taxon>
        <taxon>Gonorynchiformes</taxon>
        <taxon>Chanidae</taxon>
        <taxon>Chanos</taxon>
    </lineage>
</organism>
<comment type="similarity">
    <text evidence="2">Belongs to the glycosyltransferase 29 family.</text>
</comment>
<name>A0A6J2VZZ0_CHACN</name>
<evidence type="ECO:0000256" key="6">
    <source>
        <dbReference type="ARBA" id="ARBA00022692"/>
    </source>
</evidence>
<comment type="catalytic activity">
    <reaction evidence="16">
        <text>a beta-D-galactoside + CMP-N-acetyl-beta-neuraminate = an N-acetyl-alpha-neuraminyl-(2-&gt;6)-beta-D-galactosyl derivative + CMP + H(+)</text>
        <dbReference type="Rhea" id="RHEA:52104"/>
        <dbReference type="ChEBI" id="CHEBI:15378"/>
        <dbReference type="ChEBI" id="CHEBI:28034"/>
        <dbReference type="ChEBI" id="CHEBI:57812"/>
        <dbReference type="ChEBI" id="CHEBI:60377"/>
        <dbReference type="ChEBI" id="CHEBI:136398"/>
        <dbReference type="EC" id="2.4.3.1"/>
    </reaction>
</comment>
<keyword evidence="20" id="KW-1185">Reference proteome</keyword>
<keyword evidence="5" id="KW-0808">Transferase</keyword>
<keyword evidence="8" id="KW-1133">Transmembrane helix</keyword>
<evidence type="ECO:0000256" key="10">
    <source>
        <dbReference type="ARBA" id="ARBA00023136"/>
    </source>
</evidence>
<feature type="compositionally biased region" description="Basic residues" evidence="19">
    <location>
        <begin position="99"/>
        <end position="111"/>
    </location>
</feature>
<evidence type="ECO:0000256" key="4">
    <source>
        <dbReference type="ARBA" id="ARBA00022676"/>
    </source>
</evidence>
<evidence type="ECO:0000256" key="7">
    <source>
        <dbReference type="ARBA" id="ARBA00022968"/>
    </source>
</evidence>
<feature type="region of interest" description="Disordered" evidence="19">
    <location>
        <begin position="41"/>
        <end position="111"/>
    </location>
</feature>
<sequence length="462" mass="52035">MALRIGLCQGLKQFLMLGLLAWALVLLGSLSVFSDLPLGRPSQSAVRSRSHPQVQHSSRVIMASQTESATAGPTEPRRGGDGATRGREAPSSKFSHLGPPHRRIRLQQQRRLKMRRSAMLRRRRKNGRGIKNAEEGLDWEARHAVRGLWNGSASARMLSPRLKEAAEFYVNDNKHKVDYRGPRRAGLDGKQILCQLKEKARLRTLDGSEEPFSSLGWGRLVPPQALEKLPGAPFKTCAVVASAGAILNSMLGKEIDSHDAVVRFNAAPTESYERDVGRKTTIRIMNSQILTDARHNFSDSPLYRNVSLVAWDPAPYTADLYQWFQSPDYNLFTPYETRRKASPSQHFYVLHPAFIWSLWDVIQSNSQEDIQPNPPSSGFIGIIVMMTLCDEVDVYEYIPSVRQTSLCHYYEGYFDNACTLGAYHPLLYEKTLIRRMSRATEEDLKRKGKATLPGFHTVTCPP</sequence>
<evidence type="ECO:0000256" key="9">
    <source>
        <dbReference type="ARBA" id="ARBA00023034"/>
    </source>
</evidence>
<dbReference type="Gene3D" id="3.90.1480.20">
    <property type="entry name" value="Glycosyl transferase family 29"/>
    <property type="match status" value="1"/>
</dbReference>
<dbReference type="InParanoid" id="A0A6J2VZZ0"/>
<dbReference type="GO" id="GO:0003835">
    <property type="term" value="F:beta-galactoside alpha-2,6-sialyltransferase activity"/>
    <property type="evidence" value="ECO:0007669"/>
    <property type="project" value="UniProtKB-EC"/>
</dbReference>
<evidence type="ECO:0000313" key="20">
    <source>
        <dbReference type="Proteomes" id="UP000504632"/>
    </source>
</evidence>
<dbReference type="FunFam" id="3.90.1480.20:FF:000010">
    <property type="entry name" value="ST6 beta-galactoside alpha-2,6-sialyltransferase 2"/>
    <property type="match status" value="1"/>
</dbReference>
<dbReference type="EC" id="2.4.3.1" evidence="17"/>
<keyword evidence="7" id="KW-0735">Signal-anchor</keyword>
<proteinExistence type="inferred from homology"/>
<evidence type="ECO:0000256" key="15">
    <source>
        <dbReference type="ARBA" id="ARBA00032076"/>
    </source>
</evidence>
<dbReference type="GO" id="GO:0097503">
    <property type="term" value="P:sialylation"/>
    <property type="evidence" value="ECO:0007669"/>
    <property type="project" value="TreeGrafter"/>
</dbReference>
<keyword evidence="9" id="KW-0333">Golgi apparatus</keyword>
<comment type="function">
    <text evidence="18">Transfers sialic acid from the donor of substrate CMP-sialic acid to galactose containing acceptor substrates.</text>
</comment>
<dbReference type="Proteomes" id="UP000504632">
    <property type="component" value="Chromosome 8"/>
</dbReference>
<evidence type="ECO:0000256" key="16">
    <source>
        <dbReference type="ARBA" id="ARBA00034249"/>
    </source>
</evidence>
<dbReference type="AlphaFoldDB" id="A0A6J2VZZ0"/>
<evidence type="ECO:0000256" key="8">
    <source>
        <dbReference type="ARBA" id="ARBA00022989"/>
    </source>
</evidence>
<dbReference type="PANTHER" id="PTHR46059:SF3">
    <property type="entry name" value="BETA-GALACTOSIDE ALPHA-2,6-SIALYLTRANSFERASE 2"/>
    <property type="match status" value="1"/>
</dbReference>
<reference evidence="21" key="1">
    <citation type="submission" date="2025-08" db="UniProtKB">
        <authorList>
            <consortium name="RefSeq"/>
        </authorList>
    </citation>
    <scope>IDENTIFICATION</scope>
</reference>
<keyword evidence="11" id="KW-1015">Disulfide bond</keyword>
<feature type="compositionally biased region" description="Basic and acidic residues" evidence="19">
    <location>
        <begin position="75"/>
        <end position="90"/>
    </location>
</feature>
<evidence type="ECO:0000256" key="14">
    <source>
        <dbReference type="ARBA" id="ARBA00030509"/>
    </source>
</evidence>
<evidence type="ECO:0000256" key="18">
    <source>
        <dbReference type="ARBA" id="ARBA00060076"/>
    </source>
</evidence>
<keyword evidence="4" id="KW-0328">Glycosyltransferase</keyword>
<dbReference type="RefSeq" id="XP_030637617.1">
    <property type="nucleotide sequence ID" value="XM_030781757.1"/>
</dbReference>
<evidence type="ECO:0000256" key="2">
    <source>
        <dbReference type="ARBA" id="ARBA00006003"/>
    </source>
</evidence>